<keyword evidence="2" id="KW-1133">Transmembrane helix</keyword>
<evidence type="ECO:0000256" key="2">
    <source>
        <dbReference type="SAM" id="Phobius"/>
    </source>
</evidence>
<evidence type="ECO:0000313" key="3">
    <source>
        <dbReference type="EMBL" id="MDI2099489.1"/>
    </source>
</evidence>
<accession>A0AAW6T8D8</accession>
<feature type="region of interest" description="Disordered" evidence="1">
    <location>
        <begin position="1"/>
        <end position="84"/>
    </location>
</feature>
<keyword evidence="2" id="KW-0812">Transmembrane</keyword>
<dbReference type="EMBL" id="JASATX010000005">
    <property type="protein sequence ID" value="MDI2099489.1"/>
    <property type="molecule type" value="Genomic_DNA"/>
</dbReference>
<dbReference type="RefSeq" id="WP_281489284.1">
    <property type="nucleotide sequence ID" value="NZ_JASATX010000005.1"/>
</dbReference>
<feature type="compositionally biased region" description="Basic and acidic residues" evidence="1">
    <location>
        <begin position="1"/>
        <end position="19"/>
    </location>
</feature>
<organism evidence="3 4">
    <name type="scientific">Ruicaihuangia caeni</name>
    <dbReference type="NCBI Taxonomy" id="3042517"/>
    <lineage>
        <taxon>Bacteria</taxon>
        <taxon>Bacillati</taxon>
        <taxon>Actinomycetota</taxon>
        <taxon>Actinomycetes</taxon>
        <taxon>Micrococcales</taxon>
        <taxon>Microbacteriaceae</taxon>
        <taxon>Ruicaihuangia</taxon>
    </lineage>
</organism>
<feature type="transmembrane region" description="Helical" evidence="2">
    <location>
        <begin position="93"/>
        <end position="116"/>
    </location>
</feature>
<keyword evidence="4" id="KW-1185">Reference proteome</keyword>
<reference evidence="3 4" key="1">
    <citation type="submission" date="2023-04" db="EMBL/GenBank/DDBJ databases">
        <title>Klugiella caeni sp. nov. isolated from the sludge of biochemical tank.</title>
        <authorList>
            <person name="Geng K."/>
        </authorList>
    </citation>
    <scope>NUCLEOTIDE SEQUENCE [LARGE SCALE GENOMIC DNA]</scope>
    <source>
        <strain evidence="3 4">YN-L-19</strain>
    </source>
</reference>
<feature type="transmembrane region" description="Helical" evidence="2">
    <location>
        <begin position="136"/>
        <end position="159"/>
    </location>
</feature>
<name>A0AAW6T8D8_9MICO</name>
<evidence type="ECO:0000256" key="1">
    <source>
        <dbReference type="SAM" id="MobiDB-lite"/>
    </source>
</evidence>
<evidence type="ECO:0000313" key="4">
    <source>
        <dbReference type="Proteomes" id="UP001321506"/>
    </source>
</evidence>
<feature type="transmembrane region" description="Helical" evidence="2">
    <location>
        <begin position="171"/>
        <end position="194"/>
    </location>
</feature>
<dbReference type="InterPro" id="IPR046231">
    <property type="entry name" value="DUF6264"/>
</dbReference>
<dbReference type="Proteomes" id="UP001321506">
    <property type="component" value="Unassembled WGS sequence"/>
</dbReference>
<keyword evidence="2" id="KW-0472">Membrane</keyword>
<comment type="caution">
    <text evidence="3">The sequence shown here is derived from an EMBL/GenBank/DDBJ whole genome shotgun (WGS) entry which is preliminary data.</text>
</comment>
<feature type="compositionally biased region" description="Basic and acidic residues" evidence="1">
    <location>
        <begin position="28"/>
        <end position="45"/>
    </location>
</feature>
<protein>
    <submittedName>
        <fullName evidence="3">DUF6264 family protein</fullName>
    </submittedName>
</protein>
<dbReference type="AlphaFoldDB" id="A0AAW6T8D8"/>
<gene>
    <name evidence="3" type="ORF">QF206_10990</name>
</gene>
<proteinExistence type="predicted"/>
<dbReference type="Pfam" id="PF19779">
    <property type="entry name" value="DUF6264"/>
    <property type="match status" value="1"/>
</dbReference>
<sequence>MSEQRSEGNEPDDAARRPEFGAFATPDEQARRRGTADQHEKDAGGHARPTPPAGSKSAWRAATPAKQPAPPLPGMVPLAPNERSERNRRADRFVAYVLLALGFLNVVSSAPAYLALQSTLNMAYEQLGAGPFDNPELASAMGVAIVIVQAVIWVATFALTLTRIRAGRLAWWVPVVGAFVAFIALAVMLTVVMATDVPSMTPAPSPPAG</sequence>